<dbReference type="EC" id="2.3.3.10" evidence="1"/>
<sequence length="350" mass="38150">MSRVGIVSWGAYIPRYRIRTEDIAATWGDDPQRIVDMYLVYEKSVEGYDEDAITIAVEAARRALRRGKVDPKRIGAVYSGTESKPYAVKPISSILVDALGLTNNAFAVDMEFACKAASDGIIAIAGLVESGRIEYGLAIGTDTSQGEPGEHLDYSASSGGVAYIVGRDGVAAEFEAVYTFNSDTPDFWRREGSPYPMHGEGFTGEPAYFRHVVGAAKGLMEKYGYKVSDFAYAIFHQPNGRFPMRAAATLGFPADKVKPGIVVTHIGNTYNASALMGLARVLEMAKPGDRILLVTFGSGAGSNAFALKVTDVIEERQRADVPKVGEMLDDKIYIDYATYLKNRKMVKLFE</sequence>
<keyword evidence="1" id="KW-0012">Acyltransferase</keyword>
<organism evidence="1 2">
    <name type="scientific">Thermoproteus sp. AZ2</name>
    <dbReference type="NCBI Taxonomy" id="1609232"/>
    <lineage>
        <taxon>Archaea</taxon>
        <taxon>Thermoproteota</taxon>
        <taxon>Thermoprotei</taxon>
        <taxon>Thermoproteales</taxon>
        <taxon>Thermoproteaceae</taxon>
        <taxon>Thermoproteus</taxon>
    </lineage>
</organism>
<reference evidence="1" key="1">
    <citation type="submission" date="2024-07" db="EMBL/GenBank/DDBJ databases">
        <title>Metagenome and Metagenome-Assembled Genomes of Archaea from a hot spring from the geothermal field of Los Azufres, Mexico.</title>
        <authorList>
            <person name="Marin-Paredes R."/>
            <person name="Martinez-Romero E."/>
            <person name="Servin-Garciduenas L.E."/>
        </authorList>
    </citation>
    <scope>NUCLEOTIDE SEQUENCE</scope>
</reference>
<dbReference type="EMBL" id="JZWT02000018">
    <property type="protein sequence ID" value="MFB6490996.1"/>
    <property type="molecule type" value="Genomic_DNA"/>
</dbReference>
<protein>
    <submittedName>
        <fullName evidence="1">Hydroxymethylglutaryl-CoA synthase</fullName>
        <ecNumber evidence="1">2.3.3.10</ecNumber>
    </submittedName>
</protein>
<dbReference type="Proteomes" id="UP000033636">
    <property type="component" value="Unassembled WGS sequence"/>
</dbReference>
<proteinExistence type="predicted"/>
<keyword evidence="1" id="KW-0808">Transferase</keyword>
<evidence type="ECO:0000313" key="1">
    <source>
        <dbReference type="EMBL" id="MFB6490996.1"/>
    </source>
</evidence>
<accession>A0ACC6V2M7</accession>
<evidence type="ECO:0000313" key="2">
    <source>
        <dbReference type="Proteomes" id="UP000033636"/>
    </source>
</evidence>
<name>A0ACC6V2M7_9CREN</name>
<gene>
    <name evidence="1" type="ORF">TU35_007110</name>
</gene>
<comment type="caution">
    <text evidence="1">The sequence shown here is derived from an EMBL/GenBank/DDBJ whole genome shotgun (WGS) entry which is preliminary data.</text>
</comment>